<feature type="compositionally biased region" description="Basic and acidic residues" evidence="1">
    <location>
        <begin position="93"/>
        <end position="102"/>
    </location>
</feature>
<dbReference type="EMBL" id="JAWDGP010006072">
    <property type="protein sequence ID" value="KAK3747825.1"/>
    <property type="molecule type" value="Genomic_DNA"/>
</dbReference>
<protein>
    <submittedName>
        <fullName evidence="2">Uncharacterized protein</fullName>
    </submittedName>
</protein>
<dbReference type="Proteomes" id="UP001283361">
    <property type="component" value="Unassembled WGS sequence"/>
</dbReference>
<name>A0AAE1CZN0_9GAST</name>
<feature type="region of interest" description="Disordered" evidence="1">
    <location>
        <begin position="1"/>
        <end position="102"/>
    </location>
</feature>
<organism evidence="2 3">
    <name type="scientific">Elysia crispata</name>
    <name type="common">lettuce slug</name>
    <dbReference type="NCBI Taxonomy" id="231223"/>
    <lineage>
        <taxon>Eukaryota</taxon>
        <taxon>Metazoa</taxon>
        <taxon>Spiralia</taxon>
        <taxon>Lophotrochozoa</taxon>
        <taxon>Mollusca</taxon>
        <taxon>Gastropoda</taxon>
        <taxon>Heterobranchia</taxon>
        <taxon>Euthyneura</taxon>
        <taxon>Panpulmonata</taxon>
        <taxon>Sacoglossa</taxon>
        <taxon>Placobranchoidea</taxon>
        <taxon>Plakobranchidae</taxon>
        <taxon>Elysia</taxon>
    </lineage>
</organism>
<reference evidence="2" key="1">
    <citation type="journal article" date="2023" name="G3 (Bethesda)">
        <title>A reference genome for the long-term kleptoplast-retaining sea slug Elysia crispata morphotype clarki.</title>
        <authorList>
            <person name="Eastman K.E."/>
            <person name="Pendleton A.L."/>
            <person name="Shaikh M.A."/>
            <person name="Suttiyut T."/>
            <person name="Ogas R."/>
            <person name="Tomko P."/>
            <person name="Gavelis G."/>
            <person name="Widhalm J.R."/>
            <person name="Wisecaver J.H."/>
        </authorList>
    </citation>
    <scope>NUCLEOTIDE SEQUENCE</scope>
    <source>
        <strain evidence="2">ECLA1</strain>
    </source>
</reference>
<comment type="caution">
    <text evidence="2">The sequence shown here is derived from an EMBL/GenBank/DDBJ whole genome shotgun (WGS) entry which is preliminary data.</text>
</comment>
<evidence type="ECO:0000313" key="2">
    <source>
        <dbReference type="EMBL" id="KAK3747825.1"/>
    </source>
</evidence>
<feature type="compositionally biased region" description="Basic and acidic residues" evidence="1">
    <location>
        <begin position="62"/>
        <end position="76"/>
    </location>
</feature>
<feature type="compositionally biased region" description="Basic residues" evidence="1">
    <location>
        <begin position="36"/>
        <end position="46"/>
    </location>
</feature>
<dbReference type="AlphaFoldDB" id="A0AAE1CZN0"/>
<proteinExistence type="predicted"/>
<sequence>MVSPSPTGSDRDGETTRPSGGRDREVVNPPKEVSRKGGHPQGKMRIRTGVVGTCWHPPNEMRGQRCERSAKHRDWGDAPSEGRVLEVSQGDWIPHENARRGF</sequence>
<evidence type="ECO:0000313" key="3">
    <source>
        <dbReference type="Proteomes" id="UP001283361"/>
    </source>
</evidence>
<feature type="compositionally biased region" description="Basic and acidic residues" evidence="1">
    <location>
        <begin position="9"/>
        <end position="26"/>
    </location>
</feature>
<keyword evidence="3" id="KW-1185">Reference proteome</keyword>
<accession>A0AAE1CZN0</accession>
<gene>
    <name evidence="2" type="ORF">RRG08_057369</name>
</gene>
<evidence type="ECO:0000256" key="1">
    <source>
        <dbReference type="SAM" id="MobiDB-lite"/>
    </source>
</evidence>